<name>A0A0G1DEC6_9BACT</name>
<organism evidence="1 2">
    <name type="scientific">Candidatus Gottesmanbacteria bacterium GW2011_GWA2_43_14</name>
    <dbReference type="NCBI Taxonomy" id="1618443"/>
    <lineage>
        <taxon>Bacteria</taxon>
        <taxon>Candidatus Gottesmaniibacteriota</taxon>
    </lineage>
</organism>
<dbReference type="EMBL" id="LCFP01000012">
    <property type="protein sequence ID" value="KKS95979.1"/>
    <property type="molecule type" value="Genomic_DNA"/>
</dbReference>
<dbReference type="AlphaFoldDB" id="A0A0G1DEC6"/>
<dbReference type="Proteomes" id="UP000034894">
    <property type="component" value="Unassembled WGS sequence"/>
</dbReference>
<reference evidence="1 2" key="1">
    <citation type="journal article" date="2015" name="Nature">
        <title>rRNA introns, odd ribosomes, and small enigmatic genomes across a large radiation of phyla.</title>
        <authorList>
            <person name="Brown C.T."/>
            <person name="Hug L.A."/>
            <person name="Thomas B.C."/>
            <person name="Sharon I."/>
            <person name="Castelle C.J."/>
            <person name="Singh A."/>
            <person name="Wilkins M.J."/>
            <person name="Williams K.H."/>
            <person name="Banfield J.F."/>
        </authorList>
    </citation>
    <scope>NUCLEOTIDE SEQUENCE [LARGE SCALE GENOMIC DNA]</scope>
</reference>
<gene>
    <name evidence="1" type="ORF">UV73_C0012G0007</name>
</gene>
<evidence type="ECO:0000313" key="1">
    <source>
        <dbReference type="EMBL" id="KKS95979.1"/>
    </source>
</evidence>
<protein>
    <submittedName>
        <fullName evidence="1">Uncharacterized protein</fullName>
    </submittedName>
</protein>
<comment type="caution">
    <text evidence="1">The sequence shown here is derived from an EMBL/GenBank/DDBJ whole genome shotgun (WGS) entry which is preliminary data.</text>
</comment>
<sequence length="342" mass="37187">MSFLRRLYKAALLTALMTVFSAMVVIPVAAALPAGSTLVFDRGLPSANLNEAAGANRSNISLGDTEFIEFPGDDFTIGNLGEVWTVDRVRLWNTAGPTNDPDYRLGDDFKNIALHGSLVGNSLQLLSSGNLEIGSDINSNTNITHTKITYADLSLFQIGPDEYANLWQTDYDNLNWQVMGGQLYQFGQNGVPVADTVWYNHASNRNLSGSPQTGADDKFRSFKASDPNFLAILDSSSFWDKSTDINVQIWARKMSTDGGTVNQTCTIKKTGKKSKNVCVNISKNILRIKINQTSNITNDIRGYATSGKNTINGTGGTIKTGNATVNITVNNSVNRSRIIIGR</sequence>
<evidence type="ECO:0000313" key="2">
    <source>
        <dbReference type="Proteomes" id="UP000034894"/>
    </source>
</evidence>
<accession>A0A0G1DEC6</accession>
<proteinExistence type="predicted"/>